<evidence type="ECO:0000313" key="4">
    <source>
        <dbReference type="Proteomes" id="UP000215914"/>
    </source>
</evidence>
<reference evidence="3" key="1">
    <citation type="journal article" date="2017" name="Nature">
        <title>The sunflower genome provides insights into oil metabolism, flowering and Asterid evolution.</title>
        <authorList>
            <person name="Badouin H."/>
            <person name="Gouzy J."/>
            <person name="Grassa C.J."/>
            <person name="Murat F."/>
            <person name="Staton S.E."/>
            <person name="Cottret L."/>
            <person name="Lelandais-Briere C."/>
            <person name="Owens G.L."/>
            <person name="Carrere S."/>
            <person name="Mayjonade B."/>
            <person name="Legrand L."/>
            <person name="Gill N."/>
            <person name="Kane N.C."/>
            <person name="Bowers J.E."/>
            <person name="Hubner S."/>
            <person name="Bellec A."/>
            <person name="Berard A."/>
            <person name="Berges H."/>
            <person name="Blanchet N."/>
            <person name="Boniface M.C."/>
            <person name="Brunel D."/>
            <person name="Catrice O."/>
            <person name="Chaidir N."/>
            <person name="Claudel C."/>
            <person name="Donnadieu C."/>
            <person name="Faraut T."/>
            <person name="Fievet G."/>
            <person name="Helmstetter N."/>
            <person name="King M."/>
            <person name="Knapp S.J."/>
            <person name="Lai Z."/>
            <person name="Le Paslier M.C."/>
            <person name="Lippi Y."/>
            <person name="Lorenzon L."/>
            <person name="Mandel J.R."/>
            <person name="Marage G."/>
            <person name="Marchand G."/>
            <person name="Marquand E."/>
            <person name="Bret-Mestries E."/>
            <person name="Morien E."/>
            <person name="Nambeesan S."/>
            <person name="Nguyen T."/>
            <person name="Pegot-Espagnet P."/>
            <person name="Pouilly N."/>
            <person name="Raftis F."/>
            <person name="Sallet E."/>
            <person name="Schiex T."/>
            <person name="Thomas J."/>
            <person name="Vandecasteele C."/>
            <person name="Vares D."/>
            <person name="Vear F."/>
            <person name="Vautrin S."/>
            <person name="Crespi M."/>
            <person name="Mangin B."/>
            <person name="Burke J.M."/>
            <person name="Salse J."/>
            <person name="Munos S."/>
            <person name="Vincourt P."/>
            <person name="Rieseberg L.H."/>
            <person name="Langlade N.B."/>
        </authorList>
    </citation>
    <scope>NUCLEOTIDE SEQUENCE</scope>
    <source>
        <tissue evidence="3">Leaves</tissue>
    </source>
</reference>
<evidence type="ECO:0000259" key="2">
    <source>
        <dbReference type="Pfam" id="PF00888"/>
    </source>
</evidence>
<keyword evidence="4" id="KW-1185">Reference proteome</keyword>
<dbReference type="GO" id="GO:0006511">
    <property type="term" value="P:ubiquitin-dependent protein catabolic process"/>
    <property type="evidence" value="ECO:0007669"/>
    <property type="project" value="InterPro"/>
</dbReference>
<dbReference type="SUPFAM" id="SSF74788">
    <property type="entry name" value="Cullin repeat-like"/>
    <property type="match status" value="1"/>
</dbReference>
<protein>
    <submittedName>
        <fullName evidence="3">Cullin</fullName>
    </submittedName>
</protein>
<sequence length="216" mass="25661">MEHKKALQMIRDIFMYMDRTYIPSHEICLNSWTNNIICYIETRLQVTLFEIVQKERNGEVINRGLMRDIIKIFYRGESQQLIECCDCLEYLKKTEKCLDEEIDRVAQYLDAKSEVKIIDLVEKEMIESQMNCIVSGLVNMITEDKYNDLAWIYNFFRRLPNGLKMIQDVMTSHIRVTGKQLVINPEQVKDPLEFVQRLSEEKHKHDKIISLAFNND</sequence>
<comment type="caution">
    <text evidence="3">The sequence shown here is derived from an EMBL/GenBank/DDBJ whole genome shotgun (WGS) entry which is preliminary data.</text>
</comment>
<proteinExistence type="inferred from homology"/>
<dbReference type="Gene3D" id="1.20.1310.10">
    <property type="entry name" value="Cullin Repeats"/>
    <property type="match status" value="3"/>
</dbReference>
<dbReference type="AlphaFoldDB" id="A0A9K3EAL5"/>
<feature type="domain" description="Cullin N-terminal" evidence="2">
    <location>
        <begin position="72"/>
        <end position="216"/>
    </location>
</feature>
<dbReference type="Gramene" id="mRNA:HanXRQr2_Chr14g0643391">
    <property type="protein sequence ID" value="mRNA:HanXRQr2_Chr14g0643391"/>
    <property type="gene ID" value="HanXRQr2_Chr14g0643391"/>
</dbReference>
<dbReference type="InterPro" id="IPR016159">
    <property type="entry name" value="Cullin_repeat-like_dom_sf"/>
</dbReference>
<dbReference type="Pfam" id="PF00888">
    <property type="entry name" value="Cullin"/>
    <property type="match status" value="1"/>
</dbReference>
<dbReference type="InterPro" id="IPR001373">
    <property type="entry name" value="Cullin_N"/>
</dbReference>
<reference evidence="3" key="2">
    <citation type="submission" date="2020-06" db="EMBL/GenBank/DDBJ databases">
        <title>Helianthus annuus Genome sequencing and assembly Release 2.</title>
        <authorList>
            <person name="Gouzy J."/>
            <person name="Langlade N."/>
            <person name="Munos S."/>
        </authorList>
    </citation>
    <scope>NUCLEOTIDE SEQUENCE</scope>
    <source>
        <tissue evidence="3">Leaves</tissue>
    </source>
</reference>
<dbReference type="GO" id="GO:0031625">
    <property type="term" value="F:ubiquitin protein ligase binding"/>
    <property type="evidence" value="ECO:0007669"/>
    <property type="project" value="InterPro"/>
</dbReference>
<accession>A0A9K3EAL5</accession>
<organism evidence="3 4">
    <name type="scientific">Helianthus annuus</name>
    <name type="common">Common sunflower</name>
    <dbReference type="NCBI Taxonomy" id="4232"/>
    <lineage>
        <taxon>Eukaryota</taxon>
        <taxon>Viridiplantae</taxon>
        <taxon>Streptophyta</taxon>
        <taxon>Embryophyta</taxon>
        <taxon>Tracheophyta</taxon>
        <taxon>Spermatophyta</taxon>
        <taxon>Magnoliopsida</taxon>
        <taxon>eudicotyledons</taxon>
        <taxon>Gunneridae</taxon>
        <taxon>Pentapetalae</taxon>
        <taxon>asterids</taxon>
        <taxon>campanulids</taxon>
        <taxon>Asterales</taxon>
        <taxon>Asteraceae</taxon>
        <taxon>Asteroideae</taxon>
        <taxon>Heliantheae alliance</taxon>
        <taxon>Heliantheae</taxon>
        <taxon>Helianthus</taxon>
    </lineage>
</organism>
<name>A0A9K3EAL5_HELAN</name>
<dbReference type="EMBL" id="MNCJ02000329">
    <property type="protein sequence ID" value="KAF5769024.1"/>
    <property type="molecule type" value="Genomic_DNA"/>
</dbReference>
<comment type="similarity">
    <text evidence="1">Belongs to the cullin family.</text>
</comment>
<dbReference type="PANTHER" id="PTHR11932">
    <property type="entry name" value="CULLIN"/>
    <property type="match status" value="1"/>
</dbReference>
<evidence type="ECO:0000313" key="3">
    <source>
        <dbReference type="EMBL" id="KAF5769024.1"/>
    </source>
</evidence>
<dbReference type="InterPro" id="IPR045093">
    <property type="entry name" value="Cullin"/>
</dbReference>
<gene>
    <name evidence="3" type="ORF">HanXRQr2_Chr14g0643391</name>
</gene>
<dbReference type="Proteomes" id="UP000215914">
    <property type="component" value="Unassembled WGS sequence"/>
</dbReference>
<evidence type="ECO:0000256" key="1">
    <source>
        <dbReference type="ARBA" id="ARBA00006019"/>
    </source>
</evidence>